<evidence type="ECO:0000256" key="1">
    <source>
        <dbReference type="ARBA" id="ARBA00000073"/>
    </source>
</evidence>
<dbReference type="SMART" id="SM00363">
    <property type="entry name" value="S4"/>
    <property type="match status" value="1"/>
</dbReference>
<dbReference type="PROSITE" id="PS50889">
    <property type="entry name" value="S4"/>
    <property type="match status" value="1"/>
</dbReference>
<feature type="region of interest" description="Disordered" evidence="7">
    <location>
        <begin position="283"/>
        <end position="324"/>
    </location>
</feature>
<dbReference type="InterPro" id="IPR020103">
    <property type="entry name" value="PsdUridine_synth_cat_dom_sf"/>
</dbReference>
<dbReference type="InterPro" id="IPR042092">
    <property type="entry name" value="PsdUridine_s_RsuA/RluB/E/F_cat"/>
</dbReference>
<dbReference type="InterPro" id="IPR050343">
    <property type="entry name" value="RsuA_PseudoU_synthase"/>
</dbReference>
<name>A0A5C8P740_9HYPH</name>
<evidence type="ECO:0000256" key="3">
    <source>
        <dbReference type="ARBA" id="ARBA00022884"/>
    </source>
</evidence>
<feature type="compositionally biased region" description="Basic residues" evidence="7">
    <location>
        <begin position="308"/>
        <end position="318"/>
    </location>
</feature>
<dbReference type="Gene3D" id="3.30.70.1560">
    <property type="entry name" value="Alpha-L RNA-binding motif"/>
    <property type="match status" value="1"/>
</dbReference>
<dbReference type="Gene3D" id="3.10.290.10">
    <property type="entry name" value="RNA-binding S4 domain"/>
    <property type="match status" value="1"/>
</dbReference>
<sequence>MALRIVDNRAAQVVRDVVYGFPRAAIRSRSLRMTPSPHPPDAGDGVPADKGERIAKRLARAGLCSRRDAERWIAEGRVVVDGQRIDTPATLVTAASDIRVDGNPVAAPQRARLWLYHKPVGLVVTAHDPEGRPTVFDALPRDMPRVVSVGRLDLNSEGLLLLTNDGALARRLELPSSGWTRRYRVRAHGQIEQAALDRLRDGVVIDGIAYGGIEAHIDRQQRSNLWLNVALKEGRNREVRRVMAHLGLGVNRLIRVAFGPFTLNDLPAGAVIEASPRLVSQVSGDADVDASGRKPGWARPKPRDERRRPGRQQARHKAGSAGAR</sequence>
<dbReference type="OrthoDB" id="9807213at2"/>
<evidence type="ECO:0000256" key="4">
    <source>
        <dbReference type="ARBA" id="ARBA00023235"/>
    </source>
</evidence>
<dbReference type="GO" id="GO:0000455">
    <property type="term" value="P:enzyme-directed rRNA pseudouridine synthesis"/>
    <property type="evidence" value="ECO:0007669"/>
    <property type="project" value="UniProtKB-ARBA"/>
</dbReference>
<dbReference type="PANTHER" id="PTHR47683:SF3">
    <property type="entry name" value="RIBOSOMAL LARGE SUBUNIT PSEUDOURIDINE SYNTHASE B"/>
    <property type="match status" value="1"/>
</dbReference>
<dbReference type="AlphaFoldDB" id="A0A5C8P740"/>
<gene>
    <name evidence="9" type="ORF">FHP25_38390</name>
</gene>
<keyword evidence="3 5" id="KW-0694">RNA-binding</keyword>
<comment type="similarity">
    <text evidence="2 6">Belongs to the pseudouridine synthase RsuA family.</text>
</comment>
<dbReference type="Pfam" id="PF01479">
    <property type="entry name" value="S4"/>
    <property type="match status" value="1"/>
</dbReference>
<dbReference type="SUPFAM" id="SSF55120">
    <property type="entry name" value="Pseudouridine synthase"/>
    <property type="match status" value="1"/>
</dbReference>
<dbReference type="InterPro" id="IPR000748">
    <property type="entry name" value="PsdUridine_synth_RsuA/RluB/E/F"/>
</dbReference>
<evidence type="ECO:0000256" key="2">
    <source>
        <dbReference type="ARBA" id="ARBA00008348"/>
    </source>
</evidence>
<proteinExistence type="inferred from homology"/>
<dbReference type="PANTHER" id="PTHR47683">
    <property type="entry name" value="PSEUDOURIDINE SYNTHASE FAMILY PROTEIN-RELATED"/>
    <property type="match status" value="1"/>
</dbReference>
<dbReference type="InterPro" id="IPR036986">
    <property type="entry name" value="S4_RNA-bd_sf"/>
</dbReference>
<evidence type="ECO:0000259" key="8">
    <source>
        <dbReference type="SMART" id="SM00363"/>
    </source>
</evidence>
<evidence type="ECO:0000256" key="7">
    <source>
        <dbReference type="SAM" id="MobiDB-lite"/>
    </source>
</evidence>
<feature type="domain" description="RNA-binding S4" evidence="8">
    <location>
        <begin position="52"/>
        <end position="111"/>
    </location>
</feature>
<evidence type="ECO:0000313" key="10">
    <source>
        <dbReference type="Proteomes" id="UP000321638"/>
    </source>
</evidence>
<evidence type="ECO:0000313" key="9">
    <source>
        <dbReference type="EMBL" id="TXL69549.1"/>
    </source>
</evidence>
<dbReference type="Proteomes" id="UP000321638">
    <property type="component" value="Unassembled WGS sequence"/>
</dbReference>
<dbReference type="InterPro" id="IPR002942">
    <property type="entry name" value="S4_RNA-bd"/>
</dbReference>
<dbReference type="EC" id="5.4.99.-" evidence="6"/>
<dbReference type="Pfam" id="PF00849">
    <property type="entry name" value="PseudoU_synth_2"/>
    <property type="match status" value="1"/>
</dbReference>
<dbReference type="InterPro" id="IPR006145">
    <property type="entry name" value="PsdUridine_synth_RsuA/RluA"/>
</dbReference>
<keyword evidence="10" id="KW-1185">Reference proteome</keyword>
<dbReference type="GO" id="GO:0003723">
    <property type="term" value="F:RNA binding"/>
    <property type="evidence" value="ECO:0007669"/>
    <property type="project" value="UniProtKB-KW"/>
</dbReference>
<dbReference type="EMBL" id="VDUZ01000078">
    <property type="protein sequence ID" value="TXL69549.1"/>
    <property type="molecule type" value="Genomic_DNA"/>
</dbReference>
<accession>A0A5C8P740</accession>
<dbReference type="Gene3D" id="3.30.70.580">
    <property type="entry name" value="Pseudouridine synthase I, catalytic domain, N-terminal subdomain"/>
    <property type="match status" value="1"/>
</dbReference>
<evidence type="ECO:0000256" key="5">
    <source>
        <dbReference type="PROSITE-ProRule" id="PRU00182"/>
    </source>
</evidence>
<feature type="non-terminal residue" evidence="9">
    <location>
        <position position="324"/>
    </location>
</feature>
<organism evidence="9 10">
    <name type="scientific">Vineibacter terrae</name>
    <dbReference type="NCBI Taxonomy" id="2586908"/>
    <lineage>
        <taxon>Bacteria</taxon>
        <taxon>Pseudomonadati</taxon>
        <taxon>Pseudomonadota</taxon>
        <taxon>Alphaproteobacteria</taxon>
        <taxon>Hyphomicrobiales</taxon>
        <taxon>Vineibacter</taxon>
    </lineage>
</organism>
<comment type="catalytic activity">
    <reaction evidence="1">
        <text>a uridine in RNA = a pseudouridine in RNA</text>
        <dbReference type="Rhea" id="RHEA:48348"/>
        <dbReference type="Rhea" id="RHEA-COMP:12068"/>
        <dbReference type="Rhea" id="RHEA-COMP:12069"/>
        <dbReference type="ChEBI" id="CHEBI:65314"/>
        <dbReference type="ChEBI" id="CHEBI:65315"/>
    </reaction>
</comment>
<reference evidence="9 10" key="1">
    <citation type="submission" date="2019-06" db="EMBL/GenBank/DDBJ databases">
        <title>New taxonomy in bacterial strain CC-CFT640, isolated from vineyard.</title>
        <authorList>
            <person name="Lin S.-Y."/>
            <person name="Tsai C.-F."/>
            <person name="Young C.-C."/>
        </authorList>
    </citation>
    <scope>NUCLEOTIDE SEQUENCE [LARGE SCALE GENOMIC DNA]</scope>
    <source>
        <strain evidence="9 10">CC-CFT640</strain>
    </source>
</reference>
<keyword evidence="4 6" id="KW-0413">Isomerase</keyword>
<protein>
    <recommendedName>
        <fullName evidence="6">Pseudouridine synthase</fullName>
        <ecNumber evidence="6">5.4.99.-</ecNumber>
    </recommendedName>
</protein>
<evidence type="ECO:0000256" key="6">
    <source>
        <dbReference type="RuleBase" id="RU003887"/>
    </source>
</evidence>
<dbReference type="GO" id="GO:0120159">
    <property type="term" value="F:rRNA pseudouridine synthase activity"/>
    <property type="evidence" value="ECO:0007669"/>
    <property type="project" value="UniProtKB-ARBA"/>
</dbReference>
<dbReference type="SUPFAM" id="SSF55174">
    <property type="entry name" value="Alpha-L RNA-binding motif"/>
    <property type="match status" value="1"/>
</dbReference>
<dbReference type="InterPro" id="IPR020094">
    <property type="entry name" value="TruA/RsuA/RluB/E/F_N"/>
</dbReference>
<dbReference type="PROSITE" id="PS01149">
    <property type="entry name" value="PSI_RSU"/>
    <property type="match status" value="1"/>
</dbReference>
<comment type="caution">
    <text evidence="9">The sequence shown here is derived from an EMBL/GenBank/DDBJ whole genome shotgun (WGS) entry which is preliminary data.</text>
</comment>
<dbReference type="NCBIfam" id="TIGR00093">
    <property type="entry name" value="pseudouridine synthase"/>
    <property type="match status" value="1"/>
</dbReference>
<dbReference type="InterPro" id="IPR018496">
    <property type="entry name" value="PsdUridine_synth_RsuA/RluB_CS"/>
</dbReference>
<dbReference type="CDD" id="cd00165">
    <property type="entry name" value="S4"/>
    <property type="match status" value="1"/>
</dbReference>